<sequence length="604" mass="68048">MDIMALPKTLIRLFKPYIILLTGGMLYLAAAQLEKVETTAKEQSLSNIRIASSIINSNIEATFGKLYFLETSLSLSTSGPVGDQKFRDISDNILKRTPNFSDIVQYQPQSQQYISTRGLPLSNEQIDAIQWNPIDSVVEGFYISSIYQKPDGRWVFAIKHTTEKLNKEIWIEFDLLHTTQGLRDLKTLDRGYVFVVDRATERLVFHPDPKRIGSKSISYHAGISHQLSQGETVGQHEYYYQDNFKITVFDADNSLNWVFVSGTDRHDILTSSHQFTLTGVVLGSLLLLWIGAHYLAHRLNMSLSQLNKVDDLASFKRELKAIFNSFTYQKGIQFCLYQAESHSFSTIDYHGNKSTVHSDKALAERFSPESMAYRSSKYADPLARKLKILQRHYCIPLHSRNQLIAVIYVNAPLPISQSILRMIKDYTEVSLSNLLLHHQLSSKDLMTQLDNKSSFNIAIDNYACEPDTYVALLDIDNFDHVNRAYGEAIGDKMIKLAAEAMRSYFPKPKGLCLARVGDKEFAVLFKANDAKDAKHQLEQCRVSIAEKTIVTPDITLSLSISVGFSQIDGETDSALALAEQAKLIALQLGKNRVEGHIRGVAKAS</sequence>
<dbReference type="STRING" id="575788.VS_II0156"/>
<evidence type="ECO:0000256" key="1">
    <source>
        <dbReference type="ARBA" id="ARBA00012528"/>
    </source>
</evidence>
<dbReference type="PANTHER" id="PTHR45138">
    <property type="entry name" value="REGULATORY COMPONENTS OF SENSORY TRANSDUCTION SYSTEM"/>
    <property type="match status" value="1"/>
</dbReference>
<dbReference type="SUPFAM" id="SSF55073">
    <property type="entry name" value="Nucleotide cyclase"/>
    <property type="match status" value="1"/>
</dbReference>
<dbReference type="NCBIfam" id="TIGR00254">
    <property type="entry name" value="GGDEF"/>
    <property type="match status" value="1"/>
</dbReference>
<dbReference type="GO" id="GO:0043709">
    <property type="term" value="P:cell adhesion involved in single-species biofilm formation"/>
    <property type="evidence" value="ECO:0007669"/>
    <property type="project" value="TreeGrafter"/>
</dbReference>
<dbReference type="PROSITE" id="PS50887">
    <property type="entry name" value="GGDEF"/>
    <property type="match status" value="1"/>
</dbReference>
<reference evidence="4 5" key="1">
    <citation type="submission" date="2009-02" db="EMBL/GenBank/DDBJ databases">
        <title>Vibrio splendidus str. LGP32 complete genome.</title>
        <authorList>
            <person name="Mazel D."/>
            <person name="Le Roux F."/>
        </authorList>
    </citation>
    <scope>NUCLEOTIDE SEQUENCE [LARGE SCALE GENOMIC DNA]</scope>
    <source>
        <strain evidence="4 5">LGP32</strain>
    </source>
</reference>
<evidence type="ECO:0000259" key="3">
    <source>
        <dbReference type="PROSITE" id="PS50887"/>
    </source>
</evidence>
<gene>
    <name evidence="4" type="ordered locus">VS_II0156</name>
</gene>
<evidence type="ECO:0000256" key="2">
    <source>
        <dbReference type="ARBA" id="ARBA00034247"/>
    </source>
</evidence>
<dbReference type="InterPro" id="IPR050469">
    <property type="entry name" value="Diguanylate_Cyclase"/>
</dbReference>
<proteinExistence type="predicted"/>
<dbReference type="GO" id="GO:0005886">
    <property type="term" value="C:plasma membrane"/>
    <property type="evidence" value="ECO:0007669"/>
    <property type="project" value="TreeGrafter"/>
</dbReference>
<dbReference type="AlphaFoldDB" id="B7VQC6"/>
<dbReference type="CDD" id="cd01949">
    <property type="entry name" value="GGDEF"/>
    <property type="match status" value="1"/>
</dbReference>
<dbReference type="Gene3D" id="3.30.450.20">
    <property type="entry name" value="PAS domain"/>
    <property type="match status" value="1"/>
</dbReference>
<protein>
    <recommendedName>
        <fullName evidence="1">diguanylate cyclase</fullName>
        <ecNumber evidence="1">2.7.7.65</ecNumber>
    </recommendedName>
</protein>
<dbReference type="Proteomes" id="UP000009100">
    <property type="component" value="Chromosome 2"/>
</dbReference>
<dbReference type="EC" id="2.7.7.65" evidence="1"/>
<accession>B7VQC6</accession>
<dbReference type="KEGG" id="vsp:VS_II0156"/>
<comment type="catalytic activity">
    <reaction evidence="2">
        <text>2 GTP = 3',3'-c-di-GMP + 2 diphosphate</text>
        <dbReference type="Rhea" id="RHEA:24898"/>
        <dbReference type="ChEBI" id="CHEBI:33019"/>
        <dbReference type="ChEBI" id="CHEBI:37565"/>
        <dbReference type="ChEBI" id="CHEBI:58805"/>
        <dbReference type="EC" id="2.7.7.65"/>
    </reaction>
</comment>
<dbReference type="SMART" id="SM00267">
    <property type="entry name" value="GGDEF"/>
    <property type="match status" value="1"/>
</dbReference>
<dbReference type="Gene3D" id="3.30.70.270">
    <property type="match status" value="1"/>
</dbReference>
<dbReference type="eggNOG" id="COG3706">
    <property type="taxonomic scope" value="Bacteria"/>
</dbReference>
<dbReference type="Pfam" id="PF00990">
    <property type="entry name" value="GGDEF"/>
    <property type="match status" value="1"/>
</dbReference>
<organism evidence="4 5">
    <name type="scientific">Vibrio atlanticus (strain LGP32)</name>
    <name type="common">Vibrio splendidus (strain Mel32)</name>
    <dbReference type="NCBI Taxonomy" id="575788"/>
    <lineage>
        <taxon>Bacteria</taxon>
        <taxon>Pseudomonadati</taxon>
        <taxon>Pseudomonadota</taxon>
        <taxon>Gammaproteobacteria</taxon>
        <taxon>Vibrionales</taxon>
        <taxon>Vibrionaceae</taxon>
        <taxon>Vibrio</taxon>
    </lineage>
</organism>
<dbReference type="HOGENOM" id="CLU_463756_0_0_6"/>
<dbReference type="EMBL" id="FM954973">
    <property type="protein sequence ID" value="CAV25452.1"/>
    <property type="molecule type" value="Genomic_DNA"/>
</dbReference>
<dbReference type="GO" id="GO:0052621">
    <property type="term" value="F:diguanylate cyclase activity"/>
    <property type="evidence" value="ECO:0007669"/>
    <property type="project" value="UniProtKB-EC"/>
</dbReference>
<feature type="domain" description="GGDEF" evidence="3">
    <location>
        <begin position="466"/>
        <end position="598"/>
    </location>
</feature>
<evidence type="ECO:0000313" key="4">
    <source>
        <dbReference type="EMBL" id="CAV25452.1"/>
    </source>
</evidence>
<dbReference type="InterPro" id="IPR029787">
    <property type="entry name" value="Nucleotide_cyclase"/>
</dbReference>
<name>B7VQC6_VIBA3</name>
<dbReference type="InterPro" id="IPR043128">
    <property type="entry name" value="Rev_trsase/Diguanyl_cyclase"/>
</dbReference>
<evidence type="ECO:0000313" key="5">
    <source>
        <dbReference type="Proteomes" id="UP000009100"/>
    </source>
</evidence>
<dbReference type="InterPro" id="IPR000160">
    <property type="entry name" value="GGDEF_dom"/>
</dbReference>
<dbReference type="GO" id="GO:1902201">
    <property type="term" value="P:negative regulation of bacterial-type flagellum-dependent cell motility"/>
    <property type="evidence" value="ECO:0007669"/>
    <property type="project" value="TreeGrafter"/>
</dbReference>
<dbReference type="PANTHER" id="PTHR45138:SF9">
    <property type="entry name" value="DIGUANYLATE CYCLASE DGCM-RELATED"/>
    <property type="match status" value="1"/>
</dbReference>